<name>E7C5C1_9BACT</name>
<reference evidence="1" key="1">
    <citation type="submission" date="2010-01" db="EMBL/GenBank/DDBJ databases">
        <title>Genome fragments of uncultured bacteria from the North Pacific subtropical Gyre.</title>
        <authorList>
            <person name="Pham V.D."/>
            <person name="Delong E.F."/>
        </authorList>
    </citation>
    <scope>NUCLEOTIDE SEQUENCE</scope>
</reference>
<sequence>MGDASDAIAPMGVPVLQFSVFLQNRAGSLEALIQLLHQSRVELLGFSVQDSRDATHRDQRS</sequence>
<dbReference type="EMBL" id="GU567992">
    <property type="protein sequence ID" value="ADI22645.1"/>
    <property type="molecule type" value="Genomic_DNA"/>
</dbReference>
<protein>
    <recommendedName>
        <fullName evidence="2">ACT domain-containing protein</fullName>
    </recommendedName>
</protein>
<accession>E7C5C1</accession>
<organism evidence="1">
    <name type="scientific">uncultured verrucomicrobium HF0500_18J03</name>
    <dbReference type="NCBI Taxonomy" id="723599"/>
    <lineage>
        <taxon>Bacteria</taxon>
        <taxon>Pseudomonadati</taxon>
        <taxon>Verrucomicrobiota</taxon>
        <taxon>environmental samples</taxon>
    </lineage>
</organism>
<dbReference type="Gene3D" id="3.30.2130.10">
    <property type="entry name" value="VC0802-like"/>
    <property type="match status" value="1"/>
</dbReference>
<proteinExistence type="predicted"/>
<dbReference type="AlphaFoldDB" id="E7C5C1"/>
<evidence type="ECO:0000313" key="1">
    <source>
        <dbReference type="EMBL" id="ADI22645.1"/>
    </source>
</evidence>
<evidence type="ECO:0008006" key="2">
    <source>
        <dbReference type="Google" id="ProtNLM"/>
    </source>
</evidence>